<dbReference type="PANTHER" id="PTHR12215:SF10">
    <property type="entry name" value="L-AMINOADIPATE-SEMIALDEHYDE DEHYDROGENASE-PHOSPHOPANTETHEINYL TRANSFERASE"/>
    <property type="match status" value="1"/>
</dbReference>
<dbReference type="eggNOG" id="COG2091">
    <property type="taxonomic scope" value="Bacteria"/>
</dbReference>
<dbReference type="EC" id="2.7.8.-" evidence="4"/>
<dbReference type="STRING" id="757424.Hsero_3718"/>
<dbReference type="KEGG" id="hse:Hsero_3718"/>
<proteinExistence type="inferred from homology"/>
<dbReference type="GO" id="GO:0005829">
    <property type="term" value="C:cytosol"/>
    <property type="evidence" value="ECO:0007669"/>
    <property type="project" value="TreeGrafter"/>
</dbReference>
<dbReference type="AlphaFoldDB" id="D8IR70"/>
<sequence>MVQAGRRAAIPAHLAALLSPSERSRLQGFRRAPRACEFLLGRLLMRRALMQGSAGRLEEIEVEERPGYAPIVRIAGVLADGVAQPAVSLSHSRGWIACAIGMGTPIGVDIEAPLAGRDLATLAGHAFTPAELSWLALQAKDDAGSREDAFYRLWCAKEAEYKYRHHAGEHHALAASVPPTLHHERQPHYHLCICSRAEAGQHRSEEIALEALLEWTAGRGSSG</sequence>
<dbReference type="GO" id="GO:0000287">
    <property type="term" value="F:magnesium ion binding"/>
    <property type="evidence" value="ECO:0007669"/>
    <property type="project" value="InterPro"/>
</dbReference>
<dbReference type="InterPro" id="IPR008278">
    <property type="entry name" value="4-PPantetheinyl_Trfase_dom"/>
</dbReference>
<dbReference type="HOGENOM" id="CLU_1178616_0_0_4"/>
<evidence type="ECO:0000313" key="4">
    <source>
        <dbReference type="EMBL" id="ADJ65196.1"/>
    </source>
</evidence>
<evidence type="ECO:0000313" key="5">
    <source>
        <dbReference type="Proteomes" id="UP000000329"/>
    </source>
</evidence>
<dbReference type="InterPro" id="IPR050559">
    <property type="entry name" value="P-Pant_transferase_sf"/>
</dbReference>
<evidence type="ECO:0000259" key="3">
    <source>
        <dbReference type="Pfam" id="PF01648"/>
    </source>
</evidence>
<name>D8IR70_HERSS</name>
<dbReference type="Gene3D" id="3.90.470.20">
    <property type="entry name" value="4'-phosphopantetheinyl transferase domain"/>
    <property type="match status" value="1"/>
</dbReference>
<reference evidence="4 5" key="1">
    <citation type="submission" date="2010-04" db="EMBL/GenBank/DDBJ databases">
        <title>The genome of Herbaspirillum seropedicae SmR1, an endophytic, nitrogen-fixing, plant-growth promoting beta-Proteobacteria.</title>
        <authorList>
            <person name="Pedrosa F.O."/>
            <person name="Monteiro R.A."/>
            <person name="Wassem R."/>
            <person name="Cruz L.M."/>
            <person name="Ayub R.A."/>
            <person name="Colauto N.B."/>
            <person name="Fernandez M.A."/>
            <person name="Fungaro M.H.P."/>
            <person name="Grisard E.C."/>
            <person name="Hungria M."/>
            <person name="Madeira H.M.F."/>
            <person name="Nodari R.O."/>
            <person name="Osaku C.A."/>
            <person name="Petzl-Erler M.L."/>
            <person name="Terenzi H."/>
            <person name="Vieira L.G.E."/>
            <person name="Almeida M.I.M."/>
            <person name="Alves L.R."/>
            <person name="Arantes O.M.N."/>
            <person name="Balsanelli E."/>
            <person name="Barcellos F.G."/>
            <person name="Baura V.A."/>
            <person name="Binde D.R."/>
            <person name="Campo R.J."/>
            <person name="Chubatsu L.S."/>
            <person name="Chueire L.M.O."/>
            <person name="Ciferri R.R."/>
            <person name="Correa L.C."/>
            <person name="da Conceicao Silva J.L."/>
            <person name="Dabul A.N.G."/>
            <person name="Dambros B.P."/>
            <person name="Faoro H."/>
            <person name="Favetti A."/>
            <person name="Friedermann G."/>
            <person name="Furlaneto M.C."/>
            <person name="Gasques L.S."/>
            <person name="Gimenes C.C.T."/>
            <person name="Gioppo N.M.R."/>
            <person name="Glienke-Blanco C."/>
            <person name="Godoy L.P."/>
            <person name="Guerra M.P."/>
            <person name="Karp S."/>
            <person name="Kava-Cordeiro V."/>
            <person name="Margarido V.P."/>
            <person name="Mathioni S.M."/>
            <person name="Menck-Soares M.A."/>
            <person name="Murace N.K."/>
            <person name="Nicolas M.F."/>
            <person name="Oliveira C.E.C."/>
            <person name="Pagnan N.A.B."/>
            <person name="Pamphile J.A."/>
            <person name="Patussi E.V."/>
            <person name="Pereira L.F.P."/>
            <person name="Pereira-Ferrari L."/>
            <person name="Pinto F.G.S."/>
            <person name="Precoma C."/>
            <person name="Prioli A.J."/>
            <person name="Prioli S.M.A.P."/>
            <person name="Raittz R.T."/>
            <person name="Ramos H.J.O."/>
            <person name="Ribeiro E.M.S.F."/>
            <person name="Rigo L.U."/>
            <person name="Rocha C.L.M.S.C."/>
            <person name="Rocha S.N."/>
            <person name="Santos K."/>
            <person name="Satori D."/>
            <person name="Silva A.G."/>
            <person name="Simao R.C.G."/>
            <person name="Soares M.A.M."/>
            <person name="Souza E.M."/>
            <person name="Steffens M.B.R."/>
            <person name="Steindel M."/>
            <person name="Tadra-Sfeir M.Z."/>
            <person name="Takahashi E.K."/>
            <person name="Torres R.A."/>
            <person name="Valle J.S."/>
            <person name="Vernal J.I."/>
            <person name="Vilas-Boas L.A."/>
            <person name="Watanabe M.A.E."/>
            <person name="Weiss V.A."/>
            <person name="Yates M.A."/>
            <person name="Souza E.M."/>
        </authorList>
    </citation>
    <scope>NUCLEOTIDE SEQUENCE [LARGE SCALE GENOMIC DNA]</scope>
    <source>
        <strain evidence="4 5">SmR1</strain>
    </source>
</reference>
<dbReference type="Proteomes" id="UP000000329">
    <property type="component" value="Chromosome"/>
</dbReference>
<dbReference type="GO" id="GO:0019878">
    <property type="term" value="P:lysine biosynthetic process via aminoadipic acid"/>
    <property type="evidence" value="ECO:0007669"/>
    <property type="project" value="TreeGrafter"/>
</dbReference>
<feature type="domain" description="4'-phosphopantetheinyl transferase" evidence="3">
    <location>
        <begin position="105"/>
        <end position="168"/>
    </location>
</feature>
<protein>
    <submittedName>
        <fullName evidence="4">Phosphopantetheinyl transferase protein</fullName>
        <ecNumber evidence="4">2.7.8.-</ecNumber>
    </submittedName>
</protein>
<organism evidence="4 5">
    <name type="scientific">Herbaspirillum seropedicae (strain SmR1)</name>
    <dbReference type="NCBI Taxonomy" id="757424"/>
    <lineage>
        <taxon>Bacteria</taxon>
        <taxon>Pseudomonadati</taxon>
        <taxon>Pseudomonadota</taxon>
        <taxon>Betaproteobacteria</taxon>
        <taxon>Burkholderiales</taxon>
        <taxon>Oxalobacteraceae</taxon>
        <taxon>Herbaspirillum</taxon>
    </lineage>
</organism>
<dbReference type="GO" id="GO:0008897">
    <property type="term" value="F:holo-[acyl-carrier-protein] synthase activity"/>
    <property type="evidence" value="ECO:0007669"/>
    <property type="project" value="InterPro"/>
</dbReference>
<dbReference type="PANTHER" id="PTHR12215">
    <property type="entry name" value="PHOSPHOPANTETHEINE TRANSFERASE"/>
    <property type="match status" value="1"/>
</dbReference>
<evidence type="ECO:0000256" key="2">
    <source>
        <dbReference type="ARBA" id="ARBA00022679"/>
    </source>
</evidence>
<evidence type="ECO:0000256" key="1">
    <source>
        <dbReference type="ARBA" id="ARBA00010990"/>
    </source>
</evidence>
<accession>D8IR70</accession>
<comment type="similarity">
    <text evidence="1">Belongs to the P-Pant transferase superfamily. Gsp/Sfp/HetI/AcpT family.</text>
</comment>
<dbReference type="Pfam" id="PF01648">
    <property type="entry name" value="ACPS"/>
    <property type="match status" value="1"/>
</dbReference>
<dbReference type="InterPro" id="IPR037143">
    <property type="entry name" value="4-PPantetheinyl_Trfase_dom_sf"/>
</dbReference>
<keyword evidence="5" id="KW-1185">Reference proteome</keyword>
<keyword evidence="2 4" id="KW-0808">Transferase</keyword>
<dbReference type="EMBL" id="CP002039">
    <property type="protein sequence ID" value="ADJ65196.1"/>
    <property type="molecule type" value="Genomic_DNA"/>
</dbReference>
<gene>
    <name evidence="4" type="ordered locus">Hsero_3718</name>
</gene>
<dbReference type="SUPFAM" id="SSF56214">
    <property type="entry name" value="4'-phosphopantetheinyl transferase"/>
    <property type="match status" value="2"/>
</dbReference>